<dbReference type="Proteomes" id="UP000193834">
    <property type="component" value="Unassembled WGS sequence"/>
</dbReference>
<proteinExistence type="inferred from homology"/>
<reference evidence="3 4" key="1">
    <citation type="submission" date="2017-04" db="EMBL/GenBank/DDBJ databases">
        <authorList>
            <person name="Afonso C.L."/>
            <person name="Miller P.J."/>
            <person name="Scott M.A."/>
            <person name="Spackman E."/>
            <person name="Goraichik I."/>
            <person name="Dimitrov K.M."/>
            <person name="Suarez D.L."/>
            <person name="Swayne D.E."/>
        </authorList>
    </citation>
    <scope>NUCLEOTIDE SEQUENCE [LARGE SCALE GENOMIC DNA]</scope>
    <source>
        <strain evidence="3 4">11</strain>
    </source>
</reference>
<evidence type="ECO:0000256" key="1">
    <source>
        <dbReference type="ARBA" id="ARBA00010759"/>
    </source>
</evidence>
<dbReference type="InterPro" id="IPR036821">
    <property type="entry name" value="Peptide_deformylase_sf"/>
</dbReference>
<feature type="binding site" evidence="2">
    <location>
        <position position="89"/>
    </location>
    <ligand>
        <name>Fe cation</name>
        <dbReference type="ChEBI" id="CHEBI:24875"/>
    </ligand>
</feature>
<name>A0A1X7LE01_9BACL</name>
<evidence type="ECO:0000313" key="3">
    <source>
        <dbReference type="EMBL" id="SMG51593.1"/>
    </source>
</evidence>
<dbReference type="AlphaFoldDB" id="A0A1X7LE01"/>
<feature type="binding site" evidence="2">
    <location>
        <position position="135"/>
    </location>
    <ligand>
        <name>Fe cation</name>
        <dbReference type="ChEBI" id="CHEBI:24875"/>
    </ligand>
</feature>
<keyword evidence="2" id="KW-0648">Protein biosynthesis</keyword>
<dbReference type="InterPro" id="IPR023635">
    <property type="entry name" value="Peptide_deformylase"/>
</dbReference>
<evidence type="ECO:0000313" key="4">
    <source>
        <dbReference type="Proteomes" id="UP000193834"/>
    </source>
</evidence>
<dbReference type="PANTHER" id="PTHR10458:SF22">
    <property type="entry name" value="PEPTIDE DEFORMYLASE"/>
    <property type="match status" value="1"/>
</dbReference>
<dbReference type="PRINTS" id="PR01576">
    <property type="entry name" value="PDEFORMYLASE"/>
</dbReference>
<dbReference type="RefSeq" id="WP_085495822.1">
    <property type="nucleotide sequence ID" value="NZ_FXAZ01000004.1"/>
</dbReference>
<dbReference type="Gene3D" id="3.90.45.10">
    <property type="entry name" value="Peptide deformylase"/>
    <property type="match status" value="1"/>
</dbReference>
<dbReference type="GO" id="GO:0006412">
    <property type="term" value="P:translation"/>
    <property type="evidence" value="ECO:0007669"/>
    <property type="project" value="UniProtKB-UniRule"/>
</dbReference>
<organism evidence="3 4">
    <name type="scientific">Paenibacillus aquistagni</name>
    <dbReference type="NCBI Taxonomy" id="1852522"/>
    <lineage>
        <taxon>Bacteria</taxon>
        <taxon>Bacillati</taxon>
        <taxon>Bacillota</taxon>
        <taxon>Bacilli</taxon>
        <taxon>Bacillales</taxon>
        <taxon>Paenibacillaceae</taxon>
        <taxon>Paenibacillus</taxon>
    </lineage>
</organism>
<sequence length="175" mass="20108">MAVREILPFGDPVLRKKCRPITEMTPRMEQMLNDLKETLYDKPGRAGLAAPQIGMLRRAVVMDLGEGFHEFINPEIVECSGEQTGMEGCLSYPHYYGNVKRYDKVKLTYMNRKLEQKTLEAEGYLAVCIQHELDHLDGVLFVDRMEDAFLVHEHSHDRVPVMDVIKLSNQNVCKL</sequence>
<feature type="active site" evidence="2">
    <location>
        <position position="132"/>
    </location>
</feature>
<dbReference type="STRING" id="1852522.SAMN06295960_3273"/>
<comment type="similarity">
    <text evidence="1 2">Belongs to the polypeptide deformylase family.</text>
</comment>
<dbReference type="OrthoDB" id="9784988at2"/>
<keyword evidence="4" id="KW-1185">Reference proteome</keyword>
<accession>A0A1X7LE01</accession>
<comment type="cofactor">
    <cofactor evidence="2">
        <name>Fe(2+)</name>
        <dbReference type="ChEBI" id="CHEBI:29033"/>
    </cofactor>
    <text evidence="2">Binds 1 Fe(2+) ion.</text>
</comment>
<dbReference type="CDD" id="cd00487">
    <property type="entry name" value="Pep_deformylase"/>
    <property type="match status" value="1"/>
</dbReference>
<dbReference type="HAMAP" id="MF_00163">
    <property type="entry name" value="Pep_deformylase"/>
    <property type="match status" value="1"/>
</dbReference>
<dbReference type="NCBIfam" id="NF001159">
    <property type="entry name" value="PRK00150.1-3"/>
    <property type="match status" value="1"/>
</dbReference>
<feature type="binding site" evidence="2">
    <location>
        <position position="131"/>
    </location>
    <ligand>
        <name>Fe cation</name>
        <dbReference type="ChEBI" id="CHEBI:24875"/>
    </ligand>
</feature>
<dbReference type="NCBIfam" id="TIGR00079">
    <property type="entry name" value="pept_deformyl"/>
    <property type="match status" value="1"/>
</dbReference>
<dbReference type="PANTHER" id="PTHR10458">
    <property type="entry name" value="PEPTIDE DEFORMYLASE"/>
    <property type="match status" value="1"/>
</dbReference>
<dbReference type="EMBL" id="FXAZ01000004">
    <property type="protein sequence ID" value="SMG51593.1"/>
    <property type="molecule type" value="Genomic_DNA"/>
</dbReference>
<keyword evidence="2" id="KW-0408">Iron</keyword>
<keyword evidence="2" id="KW-0378">Hydrolase</keyword>
<dbReference type="GO" id="GO:0046872">
    <property type="term" value="F:metal ion binding"/>
    <property type="evidence" value="ECO:0007669"/>
    <property type="project" value="UniProtKB-KW"/>
</dbReference>
<comment type="catalytic activity">
    <reaction evidence="2">
        <text>N-terminal N-formyl-L-methionyl-[peptide] + H2O = N-terminal L-methionyl-[peptide] + formate</text>
        <dbReference type="Rhea" id="RHEA:24420"/>
        <dbReference type="Rhea" id="RHEA-COMP:10639"/>
        <dbReference type="Rhea" id="RHEA-COMP:10640"/>
        <dbReference type="ChEBI" id="CHEBI:15377"/>
        <dbReference type="ChEBI" id="CHEBI:15740"/>
        <dbReference type="ChEBI" id="CHEBI:49298"/>
        <dbReference type="ChEBI" id="CHEBI:64731"/>
        <dbReference type="EC" id="3.5.1.88"/>
    </reaction>
</comment>
<gene>
    <name evidence="2" type="primary">def</name>
    <name evidence="3" type="ORF">SAMN06295960_3273</name>
</gene>
<dbReference type="EC" id="3.5.1.88" evidence="2"/>
<keyword evidence="2" id="KW-0479">Metal-binding</keyword>
<protein>
    <recommendedName>
        <fullName evidence="2">Peptide deformylase</fullName>
        <shortName evidence="2">PDF</shortName>
        <ecNumber evidence="2">3.5.1.88</ecNumber>
    </recommendedName>
    <alternativeName>
        <fullName evidence="2">Polypeptide deformylase</fullName>
    </alternativeName>
</protein>
<dbReference type="Pfam" id="PF01327">
    <property type="entry name" value="Pep_deformylase"/>
    <property type="match status" value="1"/>
</dbReference>
<dbReference type="SUPFAM" id="SSF56420">
    <property type="entry name" value="Peptide deformylase"/>
    <property type="match status" value="1"/>
</dbReference>
<dbReference type="GO" id="GO:0042586">
    <property type="term" value="F:peptide deformylase activity"/>
    <property type="evidence" value="ECO:0007669"/>
    <property type="project" value="UniProtKB-UniRule"/>
</dbReference>
<dbReference type="PIRSF" id="PIRSF004749">
    <property type="entry name" value="Pep_def"/>
    <property type="match status" value="1"/>
</dbReference>
<evidence type="ECO:0000256" key="2">
    <source>
        <dbReference type="HAMAP-Rule" id="MF_00163"/>
    </source>
</evidence>
<comment type="function">
    <text evidence="2">Removes the formyl group from the N-terminal Met of newly synthesized proteins. Requires at least a dipeptide for an efficient rate of reaction. N-terminal L-methionine is a prerequisite for activity but the enzyme has broad specificity at other positions.</text>
</comment>